<accession>A0ABN1R106</accession>
<dbReference type="InterPro" id="IPR015424">
    <property type="entry name" value="PyrdxlP-dep_Trfase"/>
</dbReference>
<dbReference type="Gene3D" id="3.90.1150.10">
    <property type="entry name" value="Aspartate Aminotransferase, domain 1"/>
    <property type="match status" value="1"/>
</dbReference>
<dbReference type="Gene3D" id="3.40.640.10">
    <property type="entry name" value="Type I PLP-dependent aspartate aminotransferase-like (Major domain)"/>
    <property type="match status" value="1"/>
</dbReference>
<evidence type="ECO:0000313" key="4">
    <source>
        <dbReference type="Proteomes" id="UP001500418"/>
    </source>
</evidence>
<keyword evidence="1" id="KW-0663">Pyridoxal phosphate</keyword>
<name>A0ABN1R106_9ACTN</name>
<dbReference type="Pfam" id="PF00266">
    <property type="entry name" value="Aminotran_5"/>
    <property type="match status" value="1"/>
</dbReference>
<keyword evidence="3" id="KW-0808">Transferase</keyword>
<evidence type="ECO:0000259" key="2">
    <source>
        <dbReference type="Pfam" id="PF00266"/>
    </source>
</evidence>
<comment type="caution">
    <text evidence="3">The sequence shown here is derived from an EMBL/GenBank/DDBJ whole genome shotgun (WGS) entry which is preliminary data.</text>
</comment>
<dbReference type="PANTHER" id="PTHR43092">
    <property type="entry name" value="L-CYSTEINE DESULFHYDRASE"/>
    <property type="match status" value="1"/>
</dbReference>
<keyword evidence="4" id="KW-1185">Reference proteome</keyword>
<dbReference type="SUPFAM" id="SSF53383">
    <property type="entry name" value="PLP-dependent transferases"/>
    <property type="match status" value="1"/>
</dbReference>
<feature type="domain" description="Aminotransferase class V" evidence="2">
    <location>
        <begin position="54"/>
        <end position="372"/>
    </location>
</feature>
<sequence>MTTPSSSHWTLDPSVVHLNHGSFGAVPRTVQEVQRALREEMETNPDAWFRELPERVGQARAAVARFLRVPAEHTALVPNASAGVSTVLGCLPLPPGGEVLLTDHTYGAVAMGTARAAERAGARVRTLHIPLEATAEEIAAVFAGALSEATALVVVDQITSATARLFPVAEIARLTHAAGAKLLVDGAHAPGMLADPVGLAGAADFWVGNLHKWCCAPRGTAALIARGPDAQDLWPLTDSWGAPDPFPQRFDVQGTLDLTAWLAAPRSLEFIEETYGWDAARARMTKLAEGAQGLLADALGADLTGVGGSEAPAMRLIPLPAGLATDHESSHVLQRRIAADTGIETAITTWDGRGFLRLSAHVYNTVSDYERLAEHLPGVLRAQEASDGS</sequence>
<organism evidence="3 4">
    <name type="scientific">Streptomyces rhizosphaericus</name>
    <dbReference type="NCBI Taxonomy" id="114699"/>
    <lineage>
        <taxon>Bacteria</taxon>
        <taxon>Bacillati</taxon>
        <taxon>Actinomycetota</taxon>
        <taxon>Actinomycetes</taxon>
        <taxon>Kitasatosporales</taxon>
        <taxon>Streptomycetaceae</taxon>
        <taxon>Streptomyces</taxon>
        <taxon>Streptomyces violaceusniger group</taxon>
    </lineage>
</organism>
<reference evidence="3 4" key="1">
    <citation type="journal article" date="2019" name="Int. J. Syst. Evol. Microbiol.">
        <title>The Global Catalogue of Microorganisms (GCM) 10K type strain sequencing project: providing services to taxonomists for standard genome sequencing and annotation.</title>
        <authorList>
            <consortium name="The Broad Institute Genomics Platform"/>
            <consortium name="The Broad Institute Genome Sequencing Center for Infectious Disease"/>
            <person name="Wu L."/>
            <person name="Ma J."/>
        </authorList>
    </citation>
    <scope>NUCLEOTIDE SEQUENCE [LARGE SCALE GENOMIC DNA]</scope>
    <source>
        <strain evidence="3 4">JCM 11444</strain>
    </source>
</reference>
<dbReference type="InterPro" id="IPR015421">
    <property type="entry name" value="PyrdxlP-dep_Trfase_major"/>
</dbReference>
<evidence type="ECO:0000313" key="3">
    <source>
        <dbReference type="EMBL" id="GAA0950382.1"/>
    </source>
</evidence>
<dbReference type="EMBL" id="BAAAID010000066">
    <property type="protein sequence ID" value="GAA0950382.1"/>
    <property type="molecule type" value="Genomic_DNA"/>
</dbReference>
<protein>
    <submittedName>
        <fullName evidence="3">Aminotransferase class V-fold PLP-dependent enzyme</fullName>
    </submittedName>
</protein>
<dbReference type="Proteomes" id="UP001500418">
    <property type="component" value="Unassembled WGS sequence"/>
</dbReference>
<dbReference type="PANTHER" id="PTHR43092:SF2">
    <property type="entry name" value="HERCYNYLCYSTEINE SULFOXIDE LYASE"/>
    <property type="match status" value="1"/>
</dbReference>
<keyword evidence="3" id="KW-0032">Aminotransferase</keyword>
<dbReference type="InterPro" id="IPR015422">
    <property type="entry name" value="PyrdxlP-dep_Trfase_small"/>
</dbReference>
<dbReference type="InterPro" id="IPR000192">
    <property type="entry name" value="Aminotrans_V_dom"/>
</dbReference>
<evidence type="ECO:0000256" key="1">
    <source>
        <dbReference type="ARBA" id="ARBA00022898"/>
    </source>
</evidence>
<gene>
    <name evidence="3" type="ORF">GCM10009575_073520</name>
</gene>
<dbReference type="GO" id="GO:0008483">
    <property type="term" value="F:transaminase activity"/>
    <property type="evidence" value="ECO:0007669"/>
    <property type="project" value="UniProtKB-KW"/>
</dbReference>
<proteinExistence type="predicted"/>